<keyword evidence="1" id="KW-1133">Transmembrane helix</keyword>
<feature type="transmembrane region" description="Helical" evidence="1">
    <location>
        <begin position="142"/>
        <end position="160"/>
    </location>
</feature>
<comment type="caution">
    <text evidence="2">The sequence shown here is derived from an EMBL/GenBank/DDBJ whole genome shotgun (WGS) entry which is preliminary data.</text>
</comment>
<feature type="transmembrane region" description="Helical" evidence="1">
    <location>
        <begin position="208"/>
        <end position="228"/>
    </location>
</feature>
<reference evidence="2" key="2">
    <citation type="submission" date="2021-04" db="EMBL/GenBank/DDBJ databases">
        <authorList>
            <person name="Gilroy R."/>
        </authorList>
    </citation>
    <scope>NUCLEOTIDE SEQUENCE</scope>
    <source>
        <strain evidence="2">CHK199-9574</strain>
    </source>
</reference>
<evidence type="ECO:0000313" key="3">
    <source>
        <dbReference type="Proteomes" id="UP000824135"/>
    </source>
</evidence>
<feature type="transmembrane region" description="Helical" evidence="1">
    <location>
        <begin position="104"/>
        <end position="121"/>
    </location>
</feature>
<keyword evidence="1" id="KW-0472">Membrane</keyword>
<evidence type="ECO:0000313" key="2">
    <source>
        <dbReference type="EMBL" id="HIY78241.1"/>
    </source>
</evidence>
<feature type="transmembrane region" description="Helical" evidence="1">
    <location>
        <begin position="331"/>
        <end position="352"/>
    </location>
</feature>
<proteinExistence type="predicted"/>
<organism evidence="2 3">
    <name type="scientific">Candidatus Borkfalkia excrementavium</name>
    <dbReference type="NCBI Taxonomy" id="2838505"/>
    <lineage>
        <taxon>Bacteria</taxon>
        <taxon>Bacillati</taxon>
        <taxon>Bacillota</taxon>
        <taxon>Clostridia</taxon>
        <taxon>Christensenellales</taxon>
        <taxon>Christensenellaceae</taxon>
        <taxon>Candidatus Borkfalkia</taxon>
    </lineage>
</organism>
<gene>
    <name evidence="2" type="ORF">H9728_04280</name>
</gene>
<accession>A0A9D2CGF2</accession>
<sequence>MQITKKTIPVILTVLFVGTSVWNGFAASVMEQFFHIRSAWEWASAAIHWLGMTAFVILPPALLFGERRCRALAVYALLPVLIAGACLAWVYFSLLPTPPDELAAYILSRSSAVAACVYLAAEQFSRRHKGAEFVPNGNILPRAAVLFLLVTLACFPLNFFMQFPALMEPKELKFTLFGKWHWFFIIETLASPAILSHFIKEKSKEEKFIALFMLSEALFFQFVLRFSYVRLHSYQSLKGIVSVLPLYVCTFGIAVLPFAILSCSPFFQSVLFLVNTPGAIVAFVWPPMEGSSVWNYNVTCFVFSHILLFAITANMALHLEAKPQKKHLMHLPYMIAAYYAVMLLLNTAAIRLSSTNSNPNFSFISKSPLPIALEKVWAVSIGPFTFSPLYYLVLVAVQYALALITYLIYRAYLRFSRGTQSKGLEENEDLPLKHGAEIAFEKE</sequence>
<feature type="transmembrane region" description="Helical" evidence="1">
    <location>
        <begin position="180"/>
        <end position="199"/>
    </location>
</feature>
<feature type="transmembrane region" description="Helical" evidence="1">
    <location>
        <begin position="270"/>
        <end position="288"/>
    </location>
</feature>
<feature type="transmembrane region" description="Helical" evidence="1">
    <location>
        <begin position="294"/>
        <end position="319"/>
    </location>
</feature>
<feature type="transmembrane region" description="Helical" evidence="1">
    <location>
        <begin position="240"/>
        <end position="263"/>
    </location>
</feature>
<dbReference type="EMBL" id="DXCO01000032">
    <property type="protein sequence ID" value="HIY78241.1"/>
    <property type="molecule type" value="Genomic_DNA"/>
</dbReference>
<reference evidence="2" key="1">
    <citation type="journal article" date="2021" name="PeerJ">
        <title>Extensive microbial diversity within the chicken gut microbiome revealed by metagenomics and culture.</title>
        <authorList>
            <person name="Gilroy R."/>
            <person name="Ravi A."/>
            <person name="Getino M."/>
            <person name="Pursley I."/>
            <person name="Horton D.L."/>
            <person name="Alikhan N.F."/>
            <person name="Baker D."/>
            <person name="Gharbi K."/>
            <person name="Hall N."/>
            <person name="Watson M."/>
            <person name="Adriaenssens E.M."/>
            <person name="Foster-Nyarko E."/>
            <person name="Jarju S."/>
            <person name="Secka A."/>
            <person name="Antonio M."/>
            <person name="Oren A."/>
            <person name="Chaudhuri R.R."/>
            <person name="La Ragione R."/>
            <person name="Hildebrand F."/>
            <person name="Pallen M.J."/>
        </authorList>
    </citation>
    <scope>NUCLEOTIDE SEQUENCE</scope>
    <source>
        <strain evidence="2">CHK199-9574</strain>
    </source>
</reference>
<evidence type="ECO:0000256" key="1">
    <source>
        <dbReference type="SAM" id="Phobius"/>
    </source>
</evidence>
<dbReference type="Proteomes" id="UP000824135">
    <property type="component" value="Unassembled WGS sequence"/>
</dbReference>
<name>A0A9D2CGF2_9FIRM</name>
<feature type="transmembrane region" description="Helical" evidence="1">
    <location>
        <begin position="72"/>
        <end position="92"/>
    </location>
</feature>
<keyword evidence="1" id="KW-0812">Transmembrane</keyword>
<protein>
    <submittedName>
        <fullName evidence="2">YwaF family protein</fullName>
    </submittedName>
</protein>
<dbReference type="AlphaFoldDB" id="A0A9D2CGF2"/>
<dbReference type="Pfam" id="PF14808">
    <property type="entry name" value="TMEM164"/>
    <property type="match status" value="1"/>
</dbReference>
<feature type="transmembrane region" description="Helical" evidence="1">
    <location>
        <begin position="389"/>
        <end position="409"/>
    </location>
</feature>
<feature type="transmembrane region" description="Helical" evidence="1">
    <location>
        <begin position="42"/>
        <end position="65"/>
    </location>
</feature>